<evidence type="ECO:0008006" key="4">
    <source>
        <dbReference type="Google" id="ProtNLM"/>
    </source>
</evidence>
<feature type="transmembrane region" description="Helical" evidence="1">
    <location>
        <begin position="344"/>
        <end position="377"/>
    </location>
</feature>
<dbReference type="Gene3D" id="3.30.2090.10">
    <property type="entry name" value="Multidrug efflux transporter AcrB TolC docking domain, DN and DC subdomains"/>
    <property type="match status" value="2"/>
</dbReference>
<name>A0A2K9LP45_9GAMM</name>
<evidence type="ECO:0000313" key="2">
    <source>
        <dbReference type="EMBL" id="AUM13235.1"/>
    </source>
</evidence>
<dbReference type="InterPro" id="IPR001036">
    <property type="entry name" value="Acrflvin-R"/>
</dbReference>
<feature type="transmembrane region" description="Helical" evidence="1">
    <location>
        <begin position="962"/>
        <end position="983"/>
    </location>
</feature>
<accession>A0A2K9LP45</accession>
<feature type="transmembrane region" description="Helical" evidence="1">
    <location>
        <begin position="389"/>
        <end position="412"/>
    </location>
</feature>
<dbReference type="SUPFAM" id="SSF82866">
    <property type="entry name" value="Multidrug efflux transporter AcrB transmembrane domain"/>
    <property type="match status" value="2"/>
</dbReference>
<keyword evidence="1" id="KW-1133">Transmembrane helix</keyword>
<dbReference type="SUPFAM" id="SSF82693">
    <property type="entry name" value="Multidrug efflux transporter AcrB pore domain, PN1, PN2, PC1 and PC2 subdomains"/>
    <property type="match status" value="2"/>
</dbReference>
<dbReference type="KEGG" id="kak:Kalk_12720"/>
<evidence type="ECO:0000313" key="3">
    <source>
        <dbReference type="Proteomes" id="UP000235116"/>
    </source>
</evidence>
<dbReference type="PANTHER" id="PTHR32063:SF33">
    <property type="entry name" value="RND SUPERFAMILY EFFLUX PUMP PERMEASE COMPONENT"/>
    <property type="match status" value="1"/>
</dbReference>
<feature type="transmembrane region" description="Helical" evidence="1">
    <location>
        <begin position="861"/>
        <end position="879"/>
    </location>
</feature>
<dbReference type="GO" id="GO:0005886">
    <property type="term" value="C:plasma membrane"/>
    <property type="evidence" value="ECO:0007669"/>
    <property type="project" value="TreeGrafter"/>
</dbReference>
<dbReference type="Pfam" id="PF00873">
    <property type="entry name" value="ACR_tran"/>
    <property type="match status" value="1"/>
</dbReference>
<dbReference type="Gene3D" id="3.30.70.1430">
    <property type="entry name" value="Multidrug efflux transporter AcrB pore domain"/>
    <property type="match status" value="2"/>
</dbReference>
<dbReference type="Gene3D" id="3.30.70.1440">
    <property type="entry name" value="Multidrug efflux transporter AcrB pore domain"/>
    <property type="match status" value="1"/>
</dbReference>
<evidence type="ECO:0000256" key="1">
    <source>
        <dbReference type="SAM" id="Phobius"/>
    </source>
</evidence>
<keyword evidence="3" id="KW-1185">Reference proteome</keyword>
<dbReference type="InterPro" id="IPR027463">
    <property type="entry name" value="AcrB_DN_DC_subdom"/>
</dbReference>
<feature type="transmembrane region" description="Helical" evidence="1">
    <location>
        <begin position="432"/>
        <end position="457"/>
    </location>
</feature>
<dbReference type="GO" id="GO:0042910">
    <property type="term" value="F:xenobiotic transmembrane transporter activity"/>
    <property type="evidence" value="ECO:0007669"/>
    <property type="project" value="TreeGrafter"/>
</dbReference>
<dbReference type="Gene3D" id="1.20.1640.10">
    <property type="entry name" value="Multidrug efflux transporter AcrB transmembrane domain"/>
    <property type="match status" value="2"/>
</dbReference>
<dbReference type="EMBL" id="CP022684">
    <property type="protein sequence ID" value="AUM13235.1"/>
    <property type="molecule type" value="Genomic_DNA"/>
</dbReference>
<keyword evidence="1" id="KW-0472">Membrane</keyword>
<organism evidence="2 3">
    <name type="scientific">Ketobacter alkanivorans</name>
    <dbReference type="NCBI Taxonomy" id="1917421"/>
    <lineage>
        <taxon>Bacteria</taxon>
        <taxon>Pseudomonadati</taxon>
        <taxon>Pseudomonadota</taxon>
        <taxon>Gammaproteobacteria</taxon>
        <taxon>Pseudomonadales</taxon>
        <taxon>Ketobacteraceae</taxon>
        <taxon>Ketobacter</taxon>
    </lineage>
</organism>
<feature type="transmembrane region" description="Helical" evidence="1">
    <location>
        <begin position="989"/>
        <end position="1017"/>
    </location>
</feature>
<dbReference type="AlphaFoldDB" id="A0A2K9LP45"/>
<gene>
    <name evidence="2" type="ORF">Kalk_12720</name>
</gene>
<proteinExistence type="predicted"/>
<feature type="transmembrane region" description="Helical" evidence="1">
    <location>
        <begin position="921"/>
        <end position="941"/>
    </location>
</feature>
<feature type="transmembrane region" description="Helical" evidence="1">
    <location>
        <begin position="530"/>
        <end position="549"/>
    </location>
</feature>
<dbReference type="Gene3D" id="3.30.70.1320">
    <property type="entry name" value="Multidrug efflux transporter AcrB pore domain like"/>
    <property type="match status" value="1"/>
</dbReference>
<dbReference type="OrthoDB" id="9757940at2"/>
<dbReference type="SUPFAM" id="SSF82714">
    <property type="entry name" value="Multidrug efflux transporter AcrB TolC docking domain, DN and DC subdomains"/>
    <property type="match status" value="2"/>
</dbReference>
<keyword evidence="1" id="KW-0812">Transmembrane</keyword>
<dbReference type="PANTHER" id="PTHR32063">
    <property type="match status" value="1"/>
</dbReference>
<protein>
    <recommendedName>
        <fullName evidence="4">Cation transporter</fullName>
    </recommendedName>
</protein>
<reference evidence="3" key="1">
    <citation type="submission" date="2017-08" db="EMBL/GenBank/DDBJ databases">
        <title>Direct submision.</title>
        <authorList>
            <person name="Kim S.-J."/>
            <person name="Rhee S.-K."/>
        </authorList>
    </citation>
    <scope>NUCLEOTIDE SEQUENCE [LARGE SCALE GENOMIC DNA]</scope>
    <source>
        <strain evidence="3">GI5</strain>
    </source>
</reference>
<feature type="transmembrane region" description="Helical" evidence="1">
    <location>
        <begin position="12"/>
        <end position="29"/>
    </location>
</feature>
<dbReference type="Proteomes" id="UP000235116">
    <property type="component" value="Chromosome"/>
</dbReference>
<dbReference type="RefSeq" id="WP_101894614.1">
    <property type="nucleotide sequence ID" value="NZ_CP022684.1"/>
</dbReference>
<feature type="transmembrane region" description="Helical" evidence="1">
    <location>
        <begin position="463"/>
        <end position="483"/>
    </location>
</feature>
<dbReference type="PRINTS" id="PR00702">
    <property type="entry name" value="ACRIFLAVINRP"/>
</dbReference>
<feature type="transmembrane region" description="Helical" evidence="1">
    <location>
        <begin position="891"/>
        <end position="909"/>
    </location>
</feature>
<sequence>MNLLRRFLENHVLANLTFGLVIILGLLAYQDMPRARDPDINFNWIDITTVLPGAASLEVEKRITDPIEDTISRTVRDLRFVSSTSREGVSSILVRFNQLSKDDFRERVADLRREVQNIYTDQLPAEALDPQIREITTSSGFPTAIVALTSHSPDDNFRRYASNLKLALERLRGVDEVLPQGLEAPELHIAFYPERLQGLNINPGDLASTVQAYFSDASIGDMETSSGRWLVQLEGTNGSLEELESFPVITSNGVVALGSLADIYRSSAEPGVLAQFQGQPAVLLNITKQEGANTLELLDEVNQFIQREQSVQADLGYQLTLVDDQTVSTRDAIDLMQRNAAIGLALVILVVFVFLGGHIALLTGIGIPFTLAATFFILHSMDMSLNNSVLLGVVIALGMLVDDAVVVVETIYYRLQQGAKAMDAGIESLKEVAAPVFTSVLTTISVFLPLMLLPGIMGEFLRVIPIVVCIGLAVSLLEAFWMLPAHVAGLNVNFNKETWLQRKRNRLTRKLRHNYSLLLIRVMRHPWRSVLGVLATALCAVLLLASGVIKFNFFAADPYRLIYINAELPTHKTLQDSLEAAVQLEQKALSVLLPEEVNSSAAYSGLMFTQTEPFFGENYSQALISLKPIRSGMRDTYSAIAAVEAAVGKTLGDAKVSVLVLEDGPPVGQPISVKVRGDRFEDIEAVVEKISAHLNRNPLFKNINTDFKTGSPTLKLTLDGDAIQRAGISPVVVTRALQSRVDGLLIGQYQSLGEEVDIRVLSKPTGDDNLDALMSTTLSTASGDNVRLGTLVKAAYGSGYQNIRHYNFKRSITIAADIDEDKIDAVAANQLIKDYWESIRAQHPGVDLDYSGLLDDIEENLSNISMLFAIGIGLIYLILGTQFKSYWQPLMILVSVPLAFIGVVFGLVITNNPMSFSTMYGVVALSGIAVNSAIVLISAANNRMQMGMGPLHATIYAGRRRVIPILITSTTTIAGLFSLAVGFGGKSLLWGPIAAAIVSGLMFSTVLVLVVIPLIYYASVRGKRA</sequence>